<comment type="catalytic activity">
    <reaction evidence="7">
        <text>L-aspartate + 2-oxoglutarate = oxaloacetate + L-glutamate</text>
        <dbReference type="Rhea" id="RHEA:21824"/>
        <dbReference type="ChEBI" id="CHEBI:16452"/>
        <dbReference type="ChEBI" id="CHEBI:16810"/>
        <dbReference type="ChEBI" id="CHEBI:29985"/>
        <dbReference type="ChEBI" id="CHEBI:29991"/>
        <dbReference type="EC" id="2.6.1.1"/>
    </reaction>
</comment>
<dbReference type="FunFam" id="3.40.640.10:FF:000066">
    <property type="entry name" value="Aspartate aminotransferase"/>
    <property type="match status" value="1"/>
</dbReference>
<dbReference type="GO" id="GO:0030170">
    <property type="term" value="F:pyridoxal phosphate binding"/>
    <property type="evidence" value="ECO:0007669"/>
    <property type="project" value="InterPro"/>
</dbReference>
<dbReference type="AlphaFoldDB" id="A0A097IUX6"/>
<feature type="domain" description="Aminotransferase class I/classII large" evidence="8">
    <location>
        <begin position="46"/>
        <end position="425"/>
    </location>
</feature>
<dbReference type="CDD" id="cd00609">
    <property type="entry name" value="AAT_like"/>
    <property type="match status" value="1"/>
</dbReference>
<dbReference type="Gene3D" id="3.40.640.10">
    <property type="entry name" value="Type I PLP-dependent aspartate aminotransferase-like (Major domain)"/>
    <property type="match status" value="1"/>
</dbReference>
<comment type="similarity">
    <text evidence="2">Belongs to the class-I pyridoxal-phosphate-dependent aminotransferase family.</text>
</comment>
<dbReference type="EMBL" id="KM113445">
    <property type="protein sequence ID" value="AIT70263.1"/>
    <property type="molecule type" value="mRNA"/>
</dbReference>
<dbReference type="SUPFAM" id="SSF53383">
    <property type="entry name" value="PLP-dependent transferases"/>
    <property type="match status" value="1"/>
</dbReference>
<dbReference type="InterPro" id="IPR015424">
    <property type="entry name" value="PyrdxlP-dep_Trfase"/>
</dbReference>
<keyword evidence="5 7" id="KW-0808">Transferase</keyword>
<comment type="miscellaneous">
    <text evidence="7">In eukaryotes there are cytoplasmic, mitochondrial and chloroplastic isozymes.</text>
</comment>
<evidence type="ECO:0000256" key="2">
    <source>
        <dbReference type="ARBA" id="ARBA00007441"/>
    </source>
</evidence>
<keyword evidence="4 7" id="KW-0032">Aminotransferase</keyword>
<dbReference type="PANTHER" id="PTHR11879:SF55">
    <property type="entry name" value="GLUTAMATE OXALOACETATE TRANSAMINASE 1, ISOFORM B"/>
    <property type="match status" value="1"/>
</dbReference>
<dbReference type="Pfam" id="PF00155">
    <property type="entry name" value="Aminotran_1_2"/>
    <property type="match status" value="1"/>
</dbReference>
<dbReference type="InterPro" id="IPR004838">
    <property type="entry name" value="NHTrfase_class1_PyrdxlP-BS"/>
</dbReference>
<dbReference type="FunFam" id="3.90.1150.10:FF:000001">
    <property type="entry name" value="Aspartate aminotransferase"/>
    <property type="match status" value="1"/>
</dbReference>
<dbReference type="InterPro" id="IPR015422">
    <property type="entry name" value="PyrdxlP-dep_Trfase_small"/>
</dbReference>
<dbReference type="InterPro" id="IPR015421">
    <property type="entry name" value="PyrdxlP-dep_Trfase_major"/>
</dbReference>
<dbReference type="PANTHER" id="PTHR11879">
    <property type="entry name" value="ASPARTATE AMINOTRANSFERASE"/>
    <property type="match status" value="1"/>
</dbReference>
<accession>A0A097IUX6</accession>
<dbReference type="InterPro" id="IPR000796">
    <property type="entry name" value="Asp_trans"/>
</dbReference>
<protein>
    <recommendedName>
        <fullName evidence="7">Aspartate aminotransferase</fullName>
        <ecNumber evidence="7">2.6.1.1</ecNumber>
    </recommendedName>
</protein>
<dbReference type="PRINTS" id="PR00799">
    <property type="entry name" value="TRANSAMINASE"/>
</dbReference>
<comment type="cofactor">
    <cofactor evidence="1">
        <name>pyridoxal 5'-phosphate</name>
        <dbReference type="ChEBI" id="CHEBI:597326"/>
    </cofactor>
</comment>
<dbReference type="GO" id="GO:0006520">
    <property type="term" value="P:amino acid metabolic process"/>
    <property type="evidence" value="ECO:0007669"/>
    <property type="project" value="InterPro"/>
</dbReference>
<dbReference type="EC" id="2.6.1.1" evidence="7"/>
<organism evidence="9">
    <name type="scientific">Symphyocladia latiuscula</name>
    <dbReference type="NCBI Taxonomy" id="396806"/>
    <lineage>
        <taxon>Eukaryota</taxon>
        <taxon>Rhodophyta</taxon>
        <taxon>Florideophyceae</taxon>
        <taxon>Rhodymeniophycidae</taxon>
        <taxon>Ceramiales</taxon>
        <taxon>Rhodomelaceae</taxon>
        <taxon>Pterosiphonieae</taxon>
        <taxon>Symphyocladia</taxon>
    </lineage>
</organism>
<evidence type="ECO:0000256" key="3">
    <source>
        <dbReference type="ARBA" id="ARBA00011738"/>
    </source>
</evidence>
<evidence type="ECO:0000256" key="6">
    <source>
        <dbReference type="ARBA" id="ARBA00022898"/>
    </source>
</evidence>
<evidence type="ECO:0000256" key="5">
    <source>
        <dbReference type="ARBA" id="ARBA00022679"/>
    </source>
</evidence>
<dbReference type="GO" id="GO:0004069">
    <property type="term" value="F:L-aspartate:2-oxoglutarate aminotransferase activity"/>
    <property type="evidence" value="ECO:0007669"/>
    <property type="project" value="UniProtKB-EC"/>
</dbReference>
<dbReference type="Gene3D" id="3.90.1150.10">
    <property type="entry name" value="Aspartate Aminotransferase, domain 1"/>
    <property type="match status" value="1"/>
</dbReference>
<evidence type="ECO:0000256" key="4">
    <source>
        <dbReference type="ARBA" id="ARBA00022576"/>
    </source>
</evidence>
<dbReference type="NCBIfam" id="NF006719">
    <property type="entry name" value="PRK09257.1"/>
    <property type="match status" value="1"/>
</dbReference>
<reference evidence="9" key="1">
    <citation type="journal article" date="2014" name="PLoS ONE">
        <title>Phylogeny of c4-photosynthesis enzymes based on algal transcriptomic and genomic data supports an archaeal/proteobacterial origin and multiple duplication for most c4-related genes.</title>
        <authorList>
            <person name="Chi S."/>
            <person name="Wu S."/>
            <person name="Yu J."/>
            <person name="Wang X."/>
            <person name="Tang X."/>
            <person name="Liu T."/>
        </authorList>
    </citation>
    <scope>NUCLEOTIDE SEQUENCE</scope>
    <source>
        <strain evidence="9">UYFR-2037144</strain>
    </source>
</reference>
<evidence type="ECO:0000256" key="1">
    <source>
        <dbReference type="ARBA" id="ARBA00001933"/>
    </source>
</evidence>
<evidence type="ECO:0000259" key="8">
    <source>
        <dbReference type="Pfam" id="PF00155"/>
    </source>
</evidence>
<name>A0A097IUX6_9FLOR</name>
<evidence type="ECO:0000313" key="9">
    <source>
        <dbReference type="EMBL" id="AIT70263.1"/>
    </source>
</evidence>
<evidence type="ECO:0000256" key="7">
    <source>
        <dbReference type="RuleBase" id="RU000480"/>
    </source>
</evidence>
<dbReference type="InterPro" id="IPR004839">
    <property type="entry name" value="Aminotransferase_I/II_large"/>
</dbReference>
<comment type="subunit">
    <text evidence="3 7">Homodimer.</text>
</comment>
<dbReference type="PROSITE" id="PS00105">
    <property type="entry name" value="AA_TRANSFER_CLASS_1"/>
    <property type="match status" value="1"/>
</dbReference>
<keyword evidence="6" id="KW-0663">Pyridoxal phosphate</keyword>
<proteinExistence type="evidence at transcript level"/>
<gene>
    <name evidence="9" type="primary">ast</name>
</gene>
<sequence>MNGTSIAMTTGYQNERATSVFDNVQPAPPDAILGLNTLYRADPSPSKVNLGVGAYRTDEGLPLVLPVVKKVERRILKDTSSNHEYLPQDGLLSFTKLAEQLILGEDSPAINENRVYTIQSLSGTGAIKLCLEFASKGFLNITANSNNLPYVYVPSPTWPNHQKIVLSCRLPPAKDYRYFNHKTGGVDIDGMKEDLVNAPPGSIIILHSCAHNPTGADLKKEEWDEILNIIKTNKLVPLFDSAYQGFASGNLDEDAYAIRLFARSKIDMFVSQSFAKNMGLYGERVGALTVVCKNVNANNDMINNIKSQLKQIARSIYSSPPLYGAKIVTEILSNQQLYNEWKMDLKSMSNRINEMRVSLKNALVENDTPGNWDHVTNQIGMFSFTGLTKQQVLYMRENHSIYMALNGRISLAGLTSDTVKYVADAMKLAIITHPKDS</sequence>